<organism evidence="2 3">
    <name type="scientific">Phytoplasma australiense</name>
    <dbReference type="NCBI Taxonomy" id="59748"/>
    <lineage>
        <taxon>Bacteria</taxon>
        <taxon>Bacillati</taxon>
        <taxon>Mycoplasmatota</taxon>
        <taxon>Mollicutes</taxon>
        <taxon>Acholeplasmatales</taxon>
        <taxon>Acholeplasmataceae</taxon>
        <taxon>Candidatus Phytoplasma</taxon>
        <taxon>16SrXII (Stolbur group)</taxon>
    </lineage>
</organism>
<evidence type="ECO:0000256" key="1">
    <source>
        <dbReference type="SAM" id="Phobius"/>
    </source>
</evidence>
<dbReference type="KEGG" id="pal:PA0268"/>
<reference evidence="2 3" key="1">
    <citation type="journal article" date="2008" name="J. Bacteriol.">
        <title>Comparative genome analysis of 'Candidatus Phytoplasma australiense' (subgroup tuf-Australia I; rp-A) and 'Ca. Phytoplasma asteris' strains OY-M and AY-WB.</title>
        <authorList>
            <person name="Tran-Nguyen L.T."/>
            <person name="Kube M."/>
            <person name="Schneider B."/>
            <person name="Reinhardt R."/>
            <person name="Gibb K.S."/>
        </authorList>
    </citation>
    <scope>NUCLEOTIDE SEQUENCE [LARGE SCALE GENOMIC DNA]</scope>
</reference>
<evidence type="ECO:0000313" key="3">
    <source>
        <dbReference type="Proteomes" id="UP000008323"/>
    </source>
</evidence>
<keyword evidence="1" id="KW-0812">Transmembrane</keyword>
<dbReference type="STRING" id="59748.PA0268"/>
<evidence type="ECO:0000313" key="2">
    <source>
        <dbReference type="EMBL" id="CAM11603.1"/>
    </source>
</evidence>
<proteinExistence type="predicted"/>
<keyword evidence="1" id="KW-1133">Transmembrane helix</keyword>
<dbReference type="Proteomes" id="UP000008323">
    <property type="component" value="Chromosome"/>
</dbReference>
<feature type="transmembrane region" description="Helical" evidence="1">
    <location>
        <begin position="15"/>
        <end position="33"/>
    </location>
</feature>
<accession>B1V9I1</accession>
<keyword evidence="1" id="KW-0472">Membrane</keyword>
<protein>
    <submittedName>
        <fullName evidence="2">Uncharacterized protein</fullName>
    </submittedName>
</protein>
<gene>
    <name evidence="2" type="ordered locus">PA0268</name>
</gene>
<dbReference type="EMBL" id="AM422018">
    <property type="protein sequence ID" value="CAM11603.1"/>
    <property type="molecule type" value="Genomic_DNA"/>
</dbReference>
<dbReference type="AlphaFoldDB" id="B1V9I1"/>
<sequence length="106" mass="11856">MILKIPIINKNPKQIFKITVLILLFLLMIYFHFDILLTSDKSDVNSSSSLFLATVDCAPPCAFVGVEGDKNSFKTLNGEYITGSDIALIQAIANKLGKKFKNKIFW</sequence>
<name>B1V9I1_PHYAS</name>